<dbReference type="InterPro" id="IPR036388">
    <property type="entry name" value="WH-like_DNA-bd_sf"/>
</dbReference>
<dbReference type="PROSITE" id="PS50949">
    <property type="entry name" value="HTH_GNTR"/>
    <property type="match status" value="1"/>
</dbReference>
<evidence type="ECO:0000313" key="7">
    <source>
        <dbReference type="Proteomes" id="UP000256862"/>
    </source>
</evidence>
<dbReference type="SMART" id="SM00345">
    <property type="entry name" value="HTH_GNTR"/>
    <property type="match status" value="1"/>
</dbReference>
<dbReference type="Gene3D" id="1.20.120.530">
    <property type="entry name" value="GntR ligand-binding domain-like"/>
    <property type="match status" value="1"/>
</dbReference>
<keyword evidence="2" id="KW-0238">DNA-binding</keyword>
<dbReference type="GO" id="GO:0003677">
    <property type="term" value="F:DNA binding"/>
    <property type="evidence" value="ECO:0007669"/>
    <property type="project" value="UniProtKB-KW"/>
</dbReference>
<dbReference type="AlphaFoldDB" id="A0A976BA72"/>
<dbReference type="InterPro" id="IPR036390">
    <property type="entry name" value="WH_DNA-bd_sf"/>
</dbReference>
<organism evidence="6 7">
    <name type="scientific">Cupriavidus oxalaticus</name>
    <dbReference type="NCBI Taxonomy" id="96344"/>
    <lineage>
        <taxon>Bacteria</taxon>
        <taxon>Pseudomonadati</taxon>
        <taxon>Pseudomonadota</taxon>
        <taxon>Betaproteobacteria</taxon>
        <taxon>Burkholderiales</taxon>
        <taxon>Burkholderiaceae</taxon>
        <taxon>Cupriavidus</taxon>
    </lineage>
</organism>
<feature type="region of interest" description="Disordered" evidence="4">
    <location>
        <begin position="1"/>
        <end position="27"/>
    </location>
</feature>
<dbReference type="PANTHER" id="PTHR43537">
    <property type="entry name" value="TRANSCRIPTIONAL REGULATOR, GNTR FAMILY"/>
    <property type="match status" value="1"/>
</dbReference>
<keyword evidence="3" id="KW-0804">Transcription</keyword>
<protein>
    <submittedName>
        <fullName evidence="6">GntR family transcriptional regulator</fullName>
    </submittedName>
</protein>
<dbReference type="InterPro" id="IPR008920">
    <property type="entry name" value="TF_FadR/GntR_C"/>
</dbReference>
<evidence type="ECO:0000259" key="5">
    <source>
        <dbReference type="PROSITE" id="PS50949"/>
    </source>
</evidence>
<comment type="caution">
    <text evidence="6">The sequence shown here is derived from an EMBL/GenBank/DDBJ whole genome shotgun (WGS) entry which is preliminary data.</text>
</comment>
<evidence type="ECO:0000256" key="4">
    <source>
        <dbReference type="SAM" id="MobiDB-lite"/>
    </source>
</evidence>
<sequence length="256" mass="28218">MTWAAAAFPTMRNSTSDPATRPIVENPPAATDRSYLSLASQVHALIASGEFSAGMRLPSERTLAERFSVSRTLVREAIIALEVQGLVEVRGGSGIYVCAAAPAPGPEPFELPWRPGPIESLRARALIESEVAGLAASERKDSDLDRMFSALSLMREHMDDKQANEAADRQFHLCLAESTGNRVLLHMVTALWDSGRSDPLWGKIEEHFHTTGLREASQQDHQRIFAAVMARDATAARTAMRNHLERVISEFTQAWR</sequence>
<feature type="domain" description="HTH gntR-type" evidence="5">
    <location>
        <begin position="32"/>
        <end position="100"/>
    </location>
</feature>
<dbReference type="SMART" id="SM00895">
    <property type="entry name" value="FCD"/>
    <property type="match status" value="1"/>
</dbReference>
<evidence type="ECO:0000256" key="3">
    <source>
        <dbReference type="ARBA" id="ARBA00023163"/>
    </source>
</evidence>
<evidence type="ECO:0000313" key="6">
    <source>
        <dbReference type="EMBL" id="SPC12313.1"/>
    </source>
</evidence>
<gene>
    <name evidence="6" type="ORF">CO2235_140114</name>
</gene>
<dbReference type="Proteomes" id="UP000256862">
    <property type="component" value="Chromosome CO2235"/>
</dbReference>
<dbReference type="CDD" id="cd07377">
    <property type="entry name" value="WHTH_GntR"/>
    <property type="match status" value="1"/>
</dbReference>
<evidence type="ECO:0000256" key="2">
    <source>
        <dbReference type="ARBA" id="ARBA00023125"/>
    </source>
</evidence>
<evidence type="ECO:0000256" key="1">
    <source>
        <dbReference type="ARBA" id="ARBA00023015"/>
    </source>
</evidence>
<dbReference type="InterPro" id="IPR011711">
    <property type="entry name" value="GntR_C"/>
</dbReference>
<dbReference type="InterPro" id="IPR000524">
    <property type="entry name" value="Tscrpt_reg_HTH_GntR"/>
</dbReference>
<dbReference type="Gene3D" id="1.10.10.10">
    <property type="entry name" value="Winged helix-like DNA-binding domain superfamily/Winged helix DNA-binding domain"/>
    <property type="match status" value="1"/>
</dbReference>
<dbReference type="SUPFAM" id="SSF48008">
    <property type="entry name" value="GntR ligand-binding domain-like"/>
    <property type="match status" value="1"/>
</dbReference>
<proteinExistence type="predicted"/>
<accession>A0A976BA72</accession>
<dbReference type="EMBL" id="OGUS01000114">
    <property type="protein sequence ID" value="SPC12313.1"/>
    <property type="molecule type" value="Genomic_DNA"/>
</dbReference>
<dbReference type="SUPFAM" id="SSF46785">
    <property type="entry name" value="Winged helix' DNA-binding domain"/>
    <property type="match status" value="1"/>
</dbReference>
<name>A0A976BA72_9BURK</name>
<dbReference type="GO" id="GO:0003700">
    <property type="term" value="F:DNA-binding transcription factor activity"/>
    <property type="evidence" value="ECO:0007669"/>
    <property type="project" value="InterPro"/>
</dbReference>
<keyword evidence="1" id="KW-0805">Transcription regulation</keyword>
<dbReference type="Pfam" id="PF07729">
    <property type="entry name" value="FCD"/>
    <property type="match status" value="1"/>
</dbReference>
<reference evidence="6 7" key="1">
    <citation type="submission" date="2018-01" db="EMBL/GenBank/DDBJ databases">
        <authorList>
            <person name="Clerissi C."/>
        </authorList>
    </citation>
    <scope>NUCLEOTIDE SEQUENCE [LARGE SCALE GENOMIC DNA]</scope>
    <source>
        <strain evidence="6">Cupriavidus oxalaticus LMG 2235</strain>
    </source>
</reference>
<dbReference type="PANTHER" id="PTHR43537:SF5">
    <property type="entry name" value="UXU OPERON TRANSCRIPTIONAL REGULATOR"/>
    <property type="match status" value="1"/>
</dbReference>
<dbReference type="PRINTS" id="PR00035">
    <property type="entry name" value="HTHGNTR"/>
</dbReference>
<dbReference type="Pfam" id="PF00392">
    <property type="entry name" value="GntR"/>
    <property type="match status" value="1"/>
</dbReference>